<protein>
    <submittedName>
        <fullName evidence="1">Uncharacterized protein</fullName>
    </submittedName>
</protein>
<dbReference type="AlphaFoldDB" id="A0AA45C4V5"/>
<gene>
    <name evidence="1" type="ORF">C7380_12516</name>
</gene>
<organism evidence="1 2">
    <name type="scientific">Oceanotoga teriensis</name>
    <dbReference type="NCBI Taxonomy" id="515440"/>
    <lineage>
        <taxon>Bacteria</taxon>
        <taxon>Thermotogati</taxon>
        <taxon>Thermotogota</taxon>
        <taxon>Thermotogae</taxon>
        <taxon>Petrotogales</taxon>
        <taxon>Petrotogaceae</taxon>
        <taxon>Oceanotoga</taxon>
    </lineage>
</organism>
<evidence type="ECO:0000313" key="1">
    <source>
        <dbReference type="EMBL" id="PWJ87275.1"/>
    </source>
</evidence>
<keyword evidence="2" id="KW-1185">Reference proteome</keyword>
<comment type="caution">
    <text evidence="1">The sequence shown here is derived from an EMBL/GenBank/DDBJ whole genome shotgun (WGS) entry which is preliminary data.</text>
</comment>
<dbReference type="EMBL" id="QGGI01000025">
    <property type="protein sequence ID" value="PWJ87275.1"/>
    <property type="molecule type" value="Genomic_DNA"/>
</dbReference>
<name>A0AA45C4V5_9BACT</name>
<reference evidence="1 2" key="1">
    <citation type="submission" date="2018-05" db="EMBL/GenBank/DDBJ databases">
        <title>Genomic Encyclopedia of Type Strains, Phase IV (KMG-IV): sequencing the most valuable type-strain genomes for metagenomic binning, comparative biology and taxonomic classification.</title>
        <authorList>
            <person name="Goeker M."/>
        </authorList>
    </citation>
    <scope>NUCLEOTIDE SEQUENCE [LARGE SCALE GENOMIC DNA]</scope>
    <source>
        <strain evidence="1 2">DSM 24906</strain>
    </source>
</reference>
<proteinExistence type="predicted"/>
<dbReference type="RefSeq" id="WP_109606348.1">
    <property type="nucleotide sequence ID" value="NZ_QGGI01000025.1"/>
</dbReference>
<evidence type="ECO:0000313" key="2">
    <source>
        <dbReference type="Proteomes" id="UP000245921"/>
    </source>
</evidence>
<sequence length="160" mass="18882">MKKTLILFIILLSLLTFSKSIGLTLEFSSNNFENSERFYFDNFTRVDFLFMFANVPIALDNYIEKDIEKIVFTPYKEFNLNEIHLGLNVLKEKINNLELRFAVETPIKYFSNFEKYIFTIGTGFYINKDFLIQIGIKESLQDLNKKGFQPNFMLGFNLTF</sequence>
<dbReference type="Proteomes" id="UP000245921">
    <property type="component" value="Unassembled WGS sequence"/>
</dbReference>
<accession>A0AA45C4V5</accession>